<proteinExistence type="predicted"/>
<dbReference type="Proteomes" id="UP001333110">
    <property type="component" value="Unassembled WGS sequence"/>
</dbReference>
<dbReference type="EMBL" id="JAUNZN010000001">
    <property type="protein sequence ID" value="KAK4832916.1"/>
    <property type="molecule type" value="Genomic_DNA"/>
</dbReference>
<evidence type="ECO:0000313" key="2">
    <source>
        <dbReference type="Proteomes" id="UP001333110"/>
    </source>
</evidence>
<evidence type="ECO:0000313" key="1">
    <source>
        <dbReference type="EMBL" id="KAK4832916.1"/>
    </source>
</evidence>
<dbReference type="AlphaFoldDB" id="A0AAN7NYL4"/>
<name>A0AAN7NYL4_MYCAM</name>
<accession>A0AAN7NYL4</accession>
<gene>
    <name evidence="1" type="ORF">QYF61_026559</name>
</gene>
<comment type="caution">
    <text evidence="1">The sequence shown here is derived from an EMBL/GenBank/DDBJ whole genome shotgun (WGS) entry which is preliminary data.</text>
</comment>
<reference evidence="1 2" key="1">
    <citation type="journal article" date="2023" name="J. Hered.">
        <title>Chromosome-level genome of the wood stork (Mycteria americana) provides insight into avian chromosome evolution.</title>
        <authorList>
            <person name="Flamio R. Jr."/>
            <person name="Ramstad K.M."/>
        </authorList>
    </citation>
    <scope>NUCLEOTIDE SEQUENCE [LARGE SCALE GENOMIC DNA]</scope>
    <source>
        <strain evidence="1">JAX WOST 10</strain>
    </source>
</reference>
<sequence>MEFHGKQMATESWPRLFSPRSVCRVAAKGLVLAPGGWREHSAFSSNELITNNLVPISNSKVKKERTGGMRVARQDKVARTGQGGKIRTRGNGLRLHQGRFRLDIRKFYFTERVIKHWKRLPREVVESPSLEVFKRCLDEVLRDMLVNLLPRPQEQFKSCSSHNRSQAPAVLAAAVTRTTCCCTRQTWQEAGDGTSQSASGLTVAYDLNSKQTLLSLIQQHLPRLERIRKLYPHKFLKLDRWLAWLHGRTLTSPRRTRRDVTCIIGTGLGVLNSTGAEVLVNKLSTKSDLNKLEHPLRSSLLALGTNQQLLSDILPQWERINERDHQLIVDALDAAQNNVSLAQLWMQSMVAAIIREGEEGTLPTEIQKVIWDNATKFEKEFQSW</sequence>
<protein>
    <submittedName>
        <fullName evidence="1">Uncharacterized protein</fullName>
    </submittedName>
</protein>
<keyword evidence="2" id="KW-1185">Reference proteome</keyword>
<organism evidence="1 2">
    <name type="scientific">Mycteria americana</name>
    <name type="common">Wood stork</name>
    <dbReference type="NCBI Taxonomy" id="33587"/>
    <lineage>
        <taxon>Eukaryota</taxon>
        <taxon>Metazoa</taxon>
        <taxon>Chordata</taxon>
        <taxon>Craniata</taxon>
        <taxon>Vertebrata</taxon>
        <taxon>Euteleostomi</taxon>
        <taxon>Archelosauria</taxon>
        <taxon>Archosauria</taxon>
        <taxon>Dinosauria</taxon>
        <taxon>Saurischia</taxon>
        <taxon>Theropoda</taxon>
        <taxon>Coelurosauria</taxon>
        <taxon>Aves</taxon>
        <taxon>Neognathae</taxon>
        <taxon>Neoaves</taxon>
        <taxon>Aequornithes</taxon>
        <taxon>Ciconiiformes</taxon>
        <taxon>Ciconiidae</taxon>
        <taxon>Mycteria</taxon>
    </lineage>
</organism>